<dbReference type="RefSeq" id="WP_154424425.1">
    <property type="nucleotide sequence ID" value="NZ_VUNN01000002.1"/>
</dbReference>
<comment type="caution">
    <text evidence="2">The sequence shown here is derived from an EMBL/GenBank/DDBJ whole genome shotgun (WGS) entry which is preliminary data.</text>
</comment>
<protein>
    <recommendedName>
        <fullName evidence="4">DUF3996 domain-containing protein</fullName>
    </recommendedName>
</protein>
<feature type="signal peptide" evidence="1">
    <location>
        <begin position="1"/>
        <end position="19"/>
    </location>
</feature>
<dbReference type="Proteomes" id="UP000460549">
    <property type="component" value="Unassembled WGS sequence"/>
</dbReference>
<feature type="chain" id="PRO_5031290024" description="DUF3996 domain-containing protein" evidence="1">
    <location>
        <begin position="20"/>
        <end position="181"/>
    </location>
</feature>
<proteinExistence type="predicted"/>
<organism evidence="2 3">
    <name type="scientific">Bullifex porci</name>
    <dbReference type="NCBI Taxonomy" id="2606638"/>
    <lineage>
        <taxon>Bacteria</taxon>
        <taxon>Pseudomonadati</taxon>
        <taxon>Spirochaetota</taxon>
        <taxon>Spirochaetia</taxon>
        <taxon>Spirochaetales</taxon>
        <taxon>Spirochaetaceae</taxon>
        <taxon>Bullifex</taxon>
    </lineage>
</organism>
<sequence>MKKLLAIVLLFVLALPLFAIDNNEKLDVKLKSHIYLDSVMLYGYPTLGGTFDLGLNIDTVSISAYLRFEHLFRPMGSNTGKLVAAEEMGELGLSFKVRVYELSRFNVSLGINTGWYQQWIMLSSNAGIYNLVHNGIMIRPECNIGLRLIGKWNIELGLFYQTPLYPSYSGYQGWGVQVKLF</sequence>
<evidence type="ECO:0008006" key="4">
    <source>
        <dbReference type="Google" id="ProtNLM"/>
    </source>
</evidence>
<evidence type="ECO:0000256" key="1">
    <source>
        <dbReference type="SAM" id="SignalP"/>
    </source>
</evidence>
<evidence type="ECO:0000313" key="3">
    <source>
        <dbReference type="Proteomes" id="UP000460549"/>
    </source>
</evidence>
<gene>
    <name evidence="2" type="ORF">FYJ80_01865</name>
</gene>
<dbReference type="AlphaFoldDB" id="A0A7X2TR23"/>
<name>A0A7X2TR23_9SPIO</name>
<keyword evidence="3" id="KW-1185">Reference proteome</keyword>
<evidence type="ECO:0000313" key="2">
    <source>
        <dbReference type="EMBL" id="MSU05528.1"/>
    </source>
</evidence>
<keyword evidence="1" id="KW-0732">Signal</keyword>
<dbReference type="EMBL" id="VUNN01000002">
    <property type="protein sequence ID" value="MSU05528.1"/>
    <property type="molecule type" value="Genomic_DNA"/>
</dbReference>
<reference evidence="2 3" key="1">
    <citation type="submission" date="2019-08" db="EMBL/GenBank/DDBJ databases">
        <title>In-depth cultivation of the pig gut microbiome towards novel bacterial diversity and tailored functional studies.</title>
        <authorList>
            <person name="Wylensek D."/>
            <person name="Hitch T.C.A."/>
            <person name="Clavel T."/>
        </authorList>
    </citation>
    <scope>NUCLEOTIDE SEQUENCE [LARGE SCALE GENOMIC DNA]</scope>
    <source>
        <strain evidence="2 3">NM-380-WT-3C1</strain>
    </source>
</reference>
<accession>A0A7X2TR23</accession>